<dbReference type="OrthoDB" id="1882547at2759"/>
<dbReference type="PANTHER" id="PTHR31818">
    <property type="entry name" value="O-FUCOSYLTRANSFERASE 16"/>
    <property type="match status" value="1"/>
</dbReference>
<feature type="compositionally biased region" description="Acidic residues" evidence="7">
    <location>
        <begin position="549"/>
        <end position="563"/>
    </location>
</feature>
<evidence type="ECO:0000256" key="7">
    <source>
        <dbReference type="SAM" id="MobiDB-lite"/>
    </source>
</evidence>
<evidence type="ECO:0000313" key="11">
    <source>
        <dbReference type="Proteomes" id="UP000007305"/>
    </source>
</evidence>
<dbReference type="InterPro" id="IPR024709">
    <property type="entry name" value="FucosylTrfase_pln"/>
</dbReference>
<keyword evidence="5" id="KW-0119">Carbohydrate metabolism</keyword>
<feature type="region of interest" description="Disordered" evidence="7">
    <location>
        <begin position="48"/>
        <end position="89"/>
    </location>
</feature>
<gene>
    <name evidence="10" type="primary">LOC103633152</name>
    <name evidence="9" type="ORF">ZEAMMB73_Zm00001d021448</name>
</gene>
<dbReference type="Proteomes" id="UP000007305">
    <property type="component" value="Chromosome 7"/>
</dbReference>
<evidence type="ECO:0000256" key="2">
    <source>
        <dbReference type="ARBA" id="ARBA00022676"/>
    </source>
</evidence>
<keyword evidence="8" id="KW-1133">Transmembrane helix</keyword>
<evidence type="ECO:0000256" key="4">
    <source>
        <dbReference type="ARBA" id="ARBA00023253"/>
    </source>
</evidence>
<feature type="transmembrane region" description="Helical" evidence="8">
    <location>
        <begin position="21"/>
        <end position="43"/>
    </location>
</feature>
<evidence type="ECO:0000256" key="6">
    <source>
        <dbReference type="ARBA" id="ARBA00030350"/>
    </source>
</evidence>
<dbReference type="eggNOG" id="ENOG502QRBP">
    <property type="taxonomic scope" value="Eukaryota"/>
</dbReference>
<evidence type="ECO:0007829" key="12">
    <source>
        <dbReference type="PeptideAtlas" id="A0A1D6IB51"/>
    </source>
</evidence>
<dbReference type="ExpressionAtlas" id="A0A1D6IB51">
    <property type="expression patterns" value="baseline and differential"/>
</dbReference>
<evidence type="ECO:0000313" key="10">
    <source>
        <dbReference type="EnsemblPlants" id="Zm00001eb321010_P001"/>
    </source>
</evidence>
<dbReference type="RefSeq" id="NP_001317491.1">
    <property type="nucleotide sequence ID" value="NM_001330562.1"/>
</dbReference>
<reference evidence="10" key="3">
    <citation type="submission" date="2021-05" db="UniProtKB">
        <authorList>
            <consortium name="EnsemblPlants"/>
        </authorList>
    </citation>
    <scope>IDENTIFICATION</scope>
    <source>
        <strain evidence="10">cv. B73</strain>
    </source>
</reference>
<keyword evidence="2" id="KW-0328">Glycosyltransferase</keyword>
<dbReference type="PANTHER" id="PTHR31818:SF2">
    <property type="entry name" value="O-FUCOSYLTRANSFERASE FAMILY PROTEIN"/>
    <property type="match status" value="1"/>
</dbReference>
<accession>A0A1D6IB51</accession>
<dbReference type="InterPro" id="IPR019378">
    <property type="entry name" value="GDP-Fuc_O-FucTrfase"/>
</dbReference>
<dbReference type="GO" id="GO:0006004">
    <property type="term" value="P:fucose metabolic process"/>
    <property type="evidence" value="ECO:0007669"/>
    <property type="project" value="UniProtKB-KW"/>
</dbReference>
<keyword evidence="4" id="KW-0294">Fucose metabolism</keyword>
<keyword evidence="3" id="KW-0808">Transferase</keyword>
<keyword evidence="11" id="KW-1185">Reference proteome</keyword>
<dbReference type="PaxDb" id="4577-GRMZM2G168614_P02"/>
<evidence type="ECO:0000256" key="8">
    <source>
        <dbReference type="SAM" id="Phobius"/>
    </source>
</evidence>
<organism evidence="9">
    <name type="scientific">Zea mays</name>
    <name type="common">Maize</name>
    <dbReference type="NCBI Taxonomy" id="4577"/>
    <lineage>
        <taxon>Eukaryota</taxon>
        <taxon>Viridiplantae</taxon>
        <taxon>Streptophyta</taxon>
        <taxon>Embryophyta</taxon>
        <taxon>Tracheophyta</taxon>
        <taxon>Spermatophyta</taxon>
        <taxon>Magnoliopsida</taxon>
        <taxon>Liliopsida</taxon>
        <taxon>Poales</taxon>
        <taxon>Poaceae</taxon>
        <taxon>PACMAD clade</taxon>
        <taxon>Panicoideae</taxon>
        <taxon>Andropogonodae</taxon>
        <taxon>Andropogoneae</taxon>
        <taxon>Tripsacinae</taxon>
        <taxon>Zea</taxon>
    </lineage>
</organism>
<dbReference type="KEGG" id="zma:103633152"/>
<evidence type="ECO:0000256" key="1">
    <source>
        <dbReference type="ARBA" id="ARBA00007737"/>
    </source>
</evidence>
<dbReference type="Pfam" id="PF10250">
    <property type="entry name" value="O-FucT"/>
    <property type="match status" value="1"/>
</dbReference>
<comment type="similarity">
    <text evidence="1">Belongs to the glycosyltransferase GT106 family.</text>
</comment>
<dbReference type="GeneID" id="103633152"/>
<reference evidence="10" key="2">
    <citation type="submission" date="2019-07" db="EMBL/GenBank/DDBJ databases">
        <authorList>
            <person name="Seetharam A."/>
            <person name="Woodhouse M."/>
            <person name="Cannon E."/>
        </authorList>
    </citation>
    <scope>NUCLEOTIDE SEQUENCE [LARGE SCALE GENOMIC DNA]</scope>
    <source>
        <strain evidence="10">cv. B73</strain>
    </source>
</reference>
<keyword evidence="8" id="KW-0472">Membrane</keyword>
<dbReference type="Gramene" id="Zm00001eb321010_T001">
    <property type="protein sequence ID" value="Zm00001eb321010_P001"/>
    <property type="gene ID" value="Zm00001eb321010"/>
</dbReference>
<dbReference type="EMBL" id="CM007650">
    <property type="protein sequence ID" value="ONM57185.1"/>
    <property type="molecule type" value="Genomic_DNA"/>
</dbReference>
<proteinExistence type="evidence at protein level"/>
<evidence type="ECO:0000256" key="5">
    <source>
        <dbReference type="ARBA" id="ARBA00023277"/>
    </source>
</evidence>
<keyword evidence="8" id="KW-0812">Transmembrane</keyword>
<feature type="region of interest" description="Disordered" evidence="7">
    <location>
        <begin position="523"/>
        <end position="594"/>
    </location>
</feature>
<dbReference type="CDD" id="cd11299">
    <property type="entry name" value="O-FucT_plant"/>
    <property type="match status" value="1"/>
</dbReference>
<dbReference type="AlphaFoldDB" id="A0A1D6IB51"/>
<sequence>MGQPRRRGYPHGRHHRCPRGIALPAAGAGLLFLSVSLLSVSLLSAPPLADPRPGLGTSSSSRRFLRRHPTNGSDGELEGSESGDAFSVPARGGWTGQDDLWGSKLASNFHGCSNSSSRFLDSGITTQPDRYLIVVTSGGLNQQRTGIVDAVVAARILNATLVVPKLDQTSFWKDSSNFSEIFDMDWFISFLAKDVRIIKEPPEKGGKAMKPYKMRVPRKCTPRCYLNRVLPALLKKHVIRMTKYDYRLSNKLDTDLQKLRCRVNYHSLRFTDPIQELAEKLIQRMREKNRYFIALHLRFEPDMLAFSGCYYGGGEKERRELAAIRRRWRTLHIRDPEKGRRQGRCPLTPEEVGLMLRALGYRSDVHIYVASGEIYGGEDTLASLKALFPNFHTKETLSSQEELAPFLKFSSRMAAIDFIVCEESDAFVANNIGNMAKILAGQRRYFGHKRTIRPNAKQLYPLFMKRGNMSWDAFASQVRTIQKGYMGEPMEITPGRGEFHANPAACICEKTSRNSAIVKSISGNNLEPVTDSGIRKTIGISRPPYPVYTDEEADGSDTEEDPDSSGRGEVIDTEPDDDSAVRQEDPELEEILSD</sequence>
<dbReference type="EnsemblPlants" id="Zm00001eb321010_T001">
    <property type="protein sequence ID" value="Zm00001eb321010_P001"/>
    <property type="gene ID" value="Zm00001eb321010"/>
</dbReference>
<dbReference type="OMA" id="ANPATCI"/>
<keyword evidence="12" id="KW-1267">Proteomics identification</keyword>
<evidence type="ECO:0000313" key="9">
    <source>
        <dbReference type="EMBL" id="ONM57185.1"/>
    </source>
</evidence>
<protein>
    <recommendedName>
        <fullName evidence="6">O-fucosyltransferase family protein</fullName>
    </recommendedName>
</protein>
<dbReference type="GO" id="GO:0016757">
    <property type="term" value="F:glycosyltransferase activity"/>
    <property type="evidence" value="ECO:0007669"/>
    <property type="project" value="UniProtKB-KW"/>
</dbReference>
<evidence type="ECO:0000256" key="3">
    <source>
        <dbReference type="ARBA" id="ARBA00022679"/>
    </source>
</evidence>
<reference evidence="9 11" key="1">
    <citation type="submission" date="2015-12" db="EMBL/GenBank/DDBJ databases">
        <title>Update maize B73 reference genome by single molecule sequencing technologies.</title>
        <authorList>
            <consortium name="Maize Genome Sequencing Project"/>
            <person name="Ware D."/>
        </authorList>
    </citation>
    <scope>NUCLEOTIDE SEQUENCE [LARGE SCALE GENOMIC DNA]</scope>
    <source>
        <strain evidence="11">cv. B73</strain>
        <tissue evidence="9">Seedling</tissue>
    </source>
</reference>
<name>A0A1D6IB51_MAIZE</name>